<dbReference type="PANTHER" id="PTHR32309">
    <property type="entry name" value="TYROSINE-PROTEIN KINASE"/>
    <property type="match status" value="1"/>
</dbReference>
<keyword evidence="3" id="KW-1185">Reference proteome</keyword>
<sequence>MSEHSSENMEMEEVAVSVQREDTQQHYSVVEGAFHNSVIRVPVMKAANAGRRHWVFLLVVVLPTFLMAIYLWAIAAPQYISETHFLVRGKSQGLSGMGGLASLLESTHGGTQDTYAVQDYIISRDAMQMLVHKEGLLNVFNPPHADFWARFPSLFTRKDSESFYQYYRNHIKAQIDAETGISHLTVRAFSPEDAQRIAQRLLVAGEQLVNEMNERQRHNMLATAQQELNETFRELHNAELQLASYRYTNEIIDPVRQATPMVGAAISLETTLSMIEAEKAQLDRTAPGSPLRQVYEQRIKSIKSQLGRAQSHITGHQGLSLVPKLLGYEELEVQKKLLEKRIAIETSAVEIAKGEVDRQMMYITVVAQPSLPDYPEYPRNTIFLLITFFTALGVYVTGALLVSGAREHNLQ</sequence>
<organism evidence="2 3">
    <name type="scientific">Saccharibacter floricola DSM 15669</name>
    <dbReference type="NCBI Taxonomy" id="1123227"/>
    <lineage>
        <taxon>Bacteria</taxon>
        <taxon>Pseudomonadati</taxon>
        <taxon>Pseudomonadota</taxon>
        <taxon>Alphaproteobacteria</taxon>
        <taxon>Acetobacterales</taxon>
        <taxon>Acetobacteraceae</taxon>
        <taxon>Saccharibacter</taxon>
    </lineage>
</organism>
<dbReference type="Proteomes" id="UP001062901">
    <property type="component" value="Unassembled WGS sequence"/>
</dbReference>
<proteinExistence type="predicted"/>
<feature type="transmembrane region" description="Helical" evidence="1">
    <location>
        <begin position="54"/>
        <end position="75"/>
    </location>
</feature>
<dbReference type="EMBL" id="BAQD01000011">
    <property type="protein sequence ID" value="GBQ06431.1"/>
    <property type="molecule type" value="Genomic_DNA"/>
</dbReference>
<name>A0ABQ0NYJ3_9PROT</name>
<keyword evidence="1" id="KW-1133">Transmembrane helix</keyword>
<keyword evidence="1" id="KW-0812">Transmembrane</keyword>
<accession>A0ABQ0NYJ3</accession>
<dbReference type="PANTHER" id="PTHR32309:SF13">
    <property type="entry name" value="FERRIC ENTEROBACTIN TRANSPORT PROTEIN FEPE"/>
    <property type="match status" value="1"/>
</dbReference>
<keyword evidence="1" id="KW-0472">Membrane</keyword>
<dbReference type="InterPro" id="IPR050445">
    <property type="entry name" value="Bact_polysacc_biosynth/exp"/>
</dbReference>
<evidence type="ECO:0000256" key="1">
    <source>
        <dbReference type="SAM" id="Phobius"/>
    </source>
</evidence>
<reference evidence="2" key="1">
    <citation type="submission" date="2013-04" db="EMBL/GenBank/DDBJ databases">
        <title>The genome sequencing project of 58 acetic acid bacteria.</title>
        <authorList>
            <person name="Okamoto-Kainuma A."/>
            <person name="Ishikawa M."/>
            <person name="Umino S."/>
            <person name="Koizumi Y."/>
            <person name="Shiwa Y."/>
            <person name="Yoshikawa H."/>
            <person name="Matsutani M."/>
            <person name="Matsushita K."/>
        </authorList>
    </citation>
    <scope>NUCLEOTIDE SEQUENCE</scope>
    <source>
        <strain evidence="2">DSM 15669</strain>
    </source>
</reference>
<feature type="transmembrane region" description="Helical" evidence="1">
    <location>
        <begin position="382"/>
        <end position="402"/>
    </location>
</feature>
<evidence type="ECO:0000313" key="2">
    <source>
        <dbReference type="EMBL" id="GBQ06431.1"/>
    </source>
</evidence>
<gene>
    <name evidence="2" type="ORF">AA15669_0937</name>
</gene>
<comment type="caution">
    <text evidence="2">The sequence shown here is derived from an EMBL/GenBank/DDBJ whole genome shotgun (WGS) entry which is preliminary data.</text>
</comment>
<dbReference type="RefSeq" id="WP_018980650.1">
    <property type="nucleotide sequence ID" value="NZ_BAQD01000011.1"/>
</dbReference>
<protein>
    <submittedName>
        <fullName evidence="2">Lipopolysaccharide biosynthesis protein</fullName>
    </submittedName>
</protein>
<evidence type="ECO:0000313" key="3">
    <source>
        <dbReference type="Proteomes" id="UP001062901"/>
    </source>
</evidence>